<dbReference type="RefSeq" id="WP_115025518.1">
    <property type="nucleotide sequence ID" value="NZ_UGHZ01000001.1"/>
</dbReference>
<dbReference type="EC" id="4.2.1.-" evidence="2"/>
<dbReference type="AlphaFoldDB" id="A0A377JM82"/>
<dbReference type="InterPro" id="IPR029069">
    <property type="entry name" value="HotDog_dom_sf"/>
</dbReference>
<dbReference type="Proteomes" id="UP000255335">
    <property type="component" value="Unassembled WGS sequence"/>
</dbReference>
<organism evidence="2 3">
    <name type="scientific">Helicobacter cinaedi</name>
    <dbReference type="NCBI Taxonomy" id="213"/>
    <lineage>
        <taxon>Bacteria</taxon>
        <taxon>Pseudomonadati</taxon>
        <taxon>Campylobacterota</taxon>
        <taxon>Epsilonproteobacteria</taxon>
        <taxon>Campylobacterales</taxon>
        <taxon>Helicobacteraceae</taxon>
        <taxon>Helicobacter</taxon>
    </lineage>
</organism>
<dbReference type="EC" id="4.2.1.59" evidence="2"/>
<dbReference type="Gene3D" id="3.10.129.10">
    <property type="entry name" value="Hotdog Thioesterase"/>
    <property type="match status" value="1"/>
</dbReference>
<reference evidence="2 3" key="1">
    <citation type="submission" date="2018-06" db="EMBL/GenBank/DDBJ databases">
        <authorList>
            <consortium name="Pathogen Informatics"/>
            <person name="Doyle S."/>
        </authorList>
    </citation>
    <scope>NUCLEOTIDE SEQUENCE [LARGE SCALE GENOMIC DNA]</scope>
    <source>
        <strain evidence="2 3">NCTC12221</strain>
    </source>
</reference>
<protein>
    <submittedName>
        <fullName evidence="2">Beta-hydroxyacyl-(Acyl-carrier-protein) dehydratase</fullName>
        <ecNumber evidence="2">4.2.1.-</ecNumber>
        <ecNumber evidence="2">4.2.1.59</ecNumber>
    </submittedName>
</protein>
<dbReference type="PANTHER" id="PTHR30272">
    <property type="entry name" value="3-HYDROXYACYL-[ACYL-CARRIER-PROTEIN] DEHYDRATASE"/>
    <property type="match status" value="1"/>
</dbReference>
<dbReference type="NCBIfam" id="NF000582">
    <property type="entry name" value="PRK00006.1"/>
    <property type="match status" value="1"/>
</dbReference>
<evidence type="ECO:0000313" key="2">
    <source>
        <dbReference type="EMBL" id="STP08663.1"/>
    </source>
</evidence>
<dbReference type="SUPFAM" id="SSF54637">
    <property type="entry name" value="Thioesterase/thiol ester dehydrase-isomerase"/>
    <property type="match status" value="1"/>
</dbReference>
<sequence>MTPLLQQLTINHIQALTADAYPYLYVDRITELKPGEYVKGYKNVTFNEWFFPTHFKDDPIMPGMLQIEALTQLFTYVFLTLPGNEKKPINILEVDGVKLRQRVVPGQKLEMEVETLSWKRGIGIGKGKGMVENKVVCEGQIKICMPDMLKNIVPKELK</sequence>
<dbReference type="CDD" id="cd01288">
    <property type="entry name" value="FabZ"/>
    <property type="match status" value="1"/>
</dbReference>
<gene>
    <name evidence="2" type="primary">fabZ_1</name>
    <name evidence="2" type="ORF">NCTC12221_00075</name>
</gene>
<proteinExistence type="predicted"/>
<evidence type="ECO:0000256" key="1">
    <source>
        <dbReference type="ARBA" id="ARBA00023239"/>
    </source>
</evidence>
<accession>A0A377JM82</accession>
<dbReference type="Pfam" id="PF07977">
    <property type="entry name" value="FabA"/>
    <property type="match status" value="1"/>
</dbReference>
<keyword evidence="1 2" id="KW-0456">Lyase</keyword>
<dbReference type="EMBL" id="UGHZ01000001">
    <property type="protein sequence ID" value="STP08663.1"/>
    <property type="molecule type" value="Genomic_DNA"/>
</dbReference>
<dbReference type="InterPro" id="IPR013114">
    <property type="entry name" value="FabA_FabZ"/>
</dbReference>
<evidence type="ECO:0000313" key="3">
    <source>
        <dbReference type="Proteomes" id="UP000255335"/>
    </source>
</evidence>
<dbReference type="GO" id="GO:0019171">
    <property type="term" value="F:(3R)-hydroxyacyl-[acyl-carrier-protein] dehydratase activity"/>
    <property type="evidence" value="ECO:0007669"/>
    <property type="project" value="UniProtKB-EC"/>
</dbReference>
<name>A0A377JM82_9HELI</name>
<dbReference type="PANTHER" id="PTHR30272:SF1">
    <property type="entry name" value="3-HYDROXYACYL-[ACYL-CARRIER-PROTEIN] DEHYDRATASE"/>
    <property type="match status" value="1"/>
</dbReference>